<feature type="region of interest" description="V2" evidence="33">
    <location>
        <begin position="148"/>
        <end position="187"/>
    </location>
</feature>
<dbReference type="EMBL" id="AY535465">
    <property type="protein sequence ID" value="AAS58808.1"/>
    <property type="molecule type" value="Genomic_RNA"/>
</dbReference>
<feature type="transmembrane region" description="Helical" evidence="34">
    <location>
        <begin position="507"/>
        <end position="530"/>
    </location>
</feature>
<evidence type="ECO:0000256" key="30">
    <source>
        <dbReference type="ARBA" id="ARBA00023288"/>
    </source>
</evidence>
<accession>Q6QLH3</accession>
<feature type="domain" description="Human immunodeficiency virus 1 envelope glycoprotein Gp120" evidence="36">
    <location>
        <begin position="33"/>
        <end position="140"/>
    </location>
</feature>
<comment type="domain">
    <text evidence="33 34">The 17 amino acids long immunosuppressive region is present in many retroviral envelope proteins. Synthetic peptides derived from this relatively conserved sequence inhibit immune function in vitro and in vivo.</text>
</comment>
<evidence type="ECO:0000256" key="6">
    <source>
        <dbReference type="ARBA" id="ARBA00004650"/>
    </source>
</evidence>
<evidence type="ECO:0000256" key="32">
    <source>
        <dbReference type="ARBA" id="ARBA00062028"/>
    </source>
</evidence>
<feature type="short sequence motif" description="Di-leucine internalization motif" evidence="33">
    <location>
        <begin position="850"/>
        <end position="851"/>
    </location>
</feature>
<comment type="subunit">
    <text evidence="32">The mature envelope protein (Env) consists of a homotrimer of non-covalently associated gp120-gp41 heterodimers. The resulting complex protrudes from the virus surface as a spike. There seems to be as few as 10 spikes on the average virion. Interacts with host CD4, CCR5 and CXCR4. Gp120 also interacts with the C-type lectins CD209/DC-SIGN and CLEC4M/DC-SIGNR (collectively referred to as DC-SIGN(R)). Gp120 and gp41 interact with GalCer. Gp120 interacts with host ITGA4/ITGB7 complex; on CD4+ T-cells, this interaction results in rapid activation of integrin ITGAL/LFA-1, which facilitates efficient cell-to-cell spreading of HIV-1. Gp120 interacts with cell-associated heparan sulfate; this interaction increases virus infectivity on permissive cells and may be involved in infection of CD4- cells.</text>
</comment>
<keyword evidence="9 33" id="KW-1032">Host cell membrane</keyword>
<feature type="region of interest" description="Disordered" evidence="35">
    <location>
        <begin position="714"/>
        <end position="739"/>
    </location>
</feature>
<evidence type="ECO:0000256" key="2">
    <source>
        <dbReference type="ARBA" id="ARBA00004433"/>
    </source>
</evidence>
<evidence type="ECO:0000256" key="1">
    <source>
        <dbReference type="ARBA" id="ARBA00004402"/>
    </source>
</evidence>
<keyword evidence="31 33" id="KW-1160">Virus entry into host cell</keyword>
<keyword evidence="19 33" id="KW-1043">Host membrane</keyword>
<keyword evidence="26 33" id="KW-0564">Palmitate</keyword>
<dbReference type="GO" id="GO:0020002">
    <property type="term" value="C:host cell plasma membrane"/>
    <property type="evidence" value="ECO:0007669"/>
    <property type="project" value="UniProtKB-SubCell"/>
</dbReference>
<keyword evidence="23 33" id="KW-1039">Host endosome</keyword>
<comment type="function">
    <text evidence="33">Envelope glycoprotein gp160: Oligomerizes in the host endoplasmic reticulum into predominantly trimers. In a second time, gp160 transits in the host Golgi, where glycosylation is completed. The precursor is then proteolytically cleaved in the trans-Golgi and thereby activated by cellular furin or furin-like proteases to produce gp120 and gp41.</text>
</comment>
<evidence type="ECO:0000256" key="17">
    <source>
        <dbReference type="ARBA" id="ARBA00022804"/>
    </source>
</evidence>
<feature type="region of interest" description="Fusion peptide" evidence="33">
    <location>
        <begin position="507"/>
        <end position="527"/>
    </location>
</feature>
<feature type="short sequence motif" description="YXXL motif; contains endocytosis signal" evidence="33">
    <location>
        <begin position="707"/>
        <end position="710"/>
    </location>
</feature>
<keyword evidence="30 33" id="KW-0449">Lipoprotein</keyword>
<evidence type="ECO:0000256" key="11">
    <source>
        <dbReference type="ARBA" id="ARBA00022581"/>
    </source>
</evidence>
<keyword evidence="28 33" id="KW-0325">Glycoprotein</keyword>
<gene>
    <name evidence="33 38" type="primary">env</name>
</gene>
<evidence type="ECO:0000256" key="12">
    <source>
        <dbReference type="ARBA" id="ARBA00022595"/>
    </source>
</evidence>
<dbReference type="Pfam" id="PF00516">
    <property type="entry name" value="GP120"/>
    <property type="match status" value="2"/>
</dbReference>
<dbReference type="FunFam" id="2.170.40.20:FF:000003">
    <property type="entry name" value="Envelope glycoprotein gp160"/>
    <property type="match status" value="1"/>
</dbReference>
<evidence type="ECO:0000259" key="36">
    <source>
        <dbReference type="Pfam" id="PF00516"/>
    </source>
</evidence>
<feature type="site" description="Cleavage; by host furin" evidence="33">
    <location>
        <begin position="506"/>
        <end position="507"/>
    </location>
</feature>
<protein>
    <recommendedName>
        <fullName evidence="33">Envelope glycoprotein gp160</fullName>
    </recommendedName>
    <alternativeName>
        <fullName evidence="33">Env polyprotein</fullName>
    </alternativeName>
    <component>
        <recommendedName>
            <fullName evidence="33">Surface protein gp120</fullName>
            <shortName evidence="33">SU</shortName>
        </recommendedName>
        <alternativeName>
            <fullName evidence="33">Glycoprotein 120</fullName>
            <shortName evidence="33">gp120</shortName>
        </alternativeName>
    </component>
    <component>
        <recommendedName>
            <fullName evidence="33">Transmembrane protein gp41</fullName>
            <shortName evidence="33">TM</shortName>
        </recommendedName>
        <alternativeName>
            <fullName evidence="33">Glycoprotein 41</fullName>
            <shortName evidence="33">gp41</shortName>
        </alternativeName>
    </component>
</protein>
<feature type="disulfide bond" evidence="33">
    <location>
        <begin position="53"/>
        <end position="73"/>
    </location>
</feature>
<dbReference type="InterPro" id="IPR036377">
    <property type="entry name" value="Gp120_core_sf"/>
</dbReference>
<dbReference type="GO" id="GO:0052031">
    <property type="term" value="P:symbiont-mediated perturbation of host defense response"/>
    <property type="evidence" value="ECO:0007669"/>
    <property type="project" value="UniProtKB-UniRule"/>
</dbReference>
<dbReference type="GO" id="GO:0005198">
    <property type="term" value="F:structural molecule activity"/>
    <property type="evidence" value="ECO:0007669"/>
    <property type="project" value="UniProtKB-UniRule"/>
</dbReference>
<evidence type="ECO:0000256" key="3">
    <source>
        <dbReference type="ARBA" id="ARBA00004505"/>
    </source>
</evidence>
<evidence type="ECO:0000256" key="23">
    <source>
        <dbReference type="ARBA" id="ARBA00023046"/>
    </source>
</evidence>
<dbReference type="GO" id="GO:0044175">
    <property type="term" value="C:host cell endosome membrane"/>
    <property type="evidence" value="ECO:0007669"/>
    <property type="project" value="UniProtKB-SubCell"/>
</dbReference>
<comment type="domain">
    <text evidence="33">The membrane proximal external region (MPER) present in gp41 is a tryptophan-rich region recognized by the antibodies 2F5, Z13, and 4E10. MPER seems to play a role in fusion.</text>
</comment>
<dbReference type="GO" id="GO:1903911">
    <property type="term" value="P:positive regulation of receptor clustering"/>
    <property type="evidence" value="ECO:0007669"/>
    <property type="project" value="UniProtKB-UniRule"/>
</dbReference>
<comment type="miscellaneous">
    <text evidence="33">Inhibitors targeting HIV-1 viral envelope proteins are used as antiretroviral drugs. Attachment of virions to the cell surface via non-specific interactions and CD4 binding can be blocked by inhibitors that include cyanovirin-N, cyclotriazadisulfonamide analogs, PRO 2000, TNX 355 and PRO 542. In addition, BMS 806 can block CD4-induced conformational changes. Env interactions with the coreceptor molecules can be targeted by CCR5 antagonists including SCH-D, maraviroc (UK 427857) and aplaviroc (GW 873140), and the CXCR4 antagonist AMD 070. Fusion of viral and cellular membranes can be inhibited by peptides such as enfuvirtide and tifuvirtide (T 1249). Resistance to inhibitors associated with mutations in Env are observed. Most of the time, single mutations confer only a modest reduction in drug susceptibility. Combination of several mutations is usually required to develop a high-level drug resistance.</text>
</comment>
<evidence type="ECO:0000256" key="24">
    <source>
        <dbReference type="ARBA" id="ARBA00023054"/>
    </source>
</evidence>
<feature type="domain" description="Human immunodeficiency virus 1 envelope glycoprotein Gp120" evidence="36">
    <location>
        <begin position="143"/>
        <end position="506"/>
    </location>
</feature>
<evidence type="ECO:0000256" key="21">
    <source>
        <dbReference type="ARBA" id="ARBA00022890"/>
    </source>
</evidence>
<keyword evidence="21 33" id="KW-1164">Virus endocytosis by host</keyword>
<organism evidence="38">
    <name type="scientific">Human immunodeficiency virus type 1</name>
    <name type="common">HIV-1</name>
    <dbReference type="NCBI Taxonomy" id="11676"/>
    <lineage>
        <taxon>Viruses</taxon>
        <taxon>Riboviria</taxon>
        <taxon>Pararnavirae</taxon>
        <taxon>Artverviricota</taxon>
        <taxon>Revtraviricetes</taxon>
        <taxon>Ortervirales</taxon>
        <taxon>Retroviridae</taxon>
        <taxon>Orthoretrovirinae</taxon>
        <taxon>Lentivirus</taxon>
        <taxon>Lentivirus humimdef1</taxon>
    </lineage>
</organism>
<keyword evidence="24 33" id="KW-0175">Coiled coil</keyword>
<comment type="domain">
    <text evidence="33">Some of the most genetically diverse regions of the viral genome are present in Env. They are called variable regions 1 through 5 (V1 through V5). Coreceptor usage of gp120 is determined mainly by the primary structure of the third variable region (V3) in the outer domain of gp120. The sequence of V3 determines which coreceptor, CCR5 and/or CXCR4 (corresponding to R5/macrophage, X4/T cell and R5X4/T cell and macrophage tropism), is used to trigger the fusion potential of the Env complex, and hence which cells the virus can infect. Binding to CCR5 involves a region adjacent in addition to V3.</text>
</comment>
<dbReference type="GO" id="GO:0039654">
    <property type="term" value="P:fusion of virus membrane with host endosome membrane"/>
    <property type="evidence" value="ECO:0007669"/>
    <property type="project" value="UniProtKB-UniRule"/>
</dbReference>
<feature type="topological domain" description="Cytoplasmic" evidence="33">
    <location>
        <begin position="701"/>
        <end position="851"/>
    </location>
</feature>
<feature type="transmembrane region" description="Helical" evidence="34">
    <location>
        <begin position="673"/>
        <end position="700"/>
    </location>
</feature>
<keyword evidence="20 33" id="KW-0261">Viral envelope protein</keyword>
<keyword evidence="14 33" id="KW-0812">Transmembrane</keyword>
<evidence type="ECO:0000256" key="13">
    <source>
        <dbReference type="ARBA" id="ARBA00022685"/>
    </source>
</evidence>
<dbReference type="GO" id="GO:0016020">
    <property type="term" value="C:membrane"/>
    <property type="evidence" value="ECO:0007669"/>
    <property type="project" value="UniProtKB-UniRule"/>
</dbReference>
<comment type="domain">
    <text evidence="33">The CD4-binding region is targeted by the antibody b12.</text>
</comment>
<comment type="domain">
    <text evidence="33">The YXXL motif is involved in determining the exact site of viral release at the surface of infected mononuclear cells and promotes endocytosis. YXXL and di-leucine endocytosis motifs interact directly or indirectly with the clathrin adapter complexes, opperate independently, and their activities are not additive.</text>
</comment>
<comment type="miscellaneous">
    <text evidence="33">HIV-1 lineages are divided in three main groups, M (for Major), O (for Outlier), and N (for New, or Non-M, Non-O). The vast majority of strains found worldwide belong to the group M. Group O seems to be endemic to and largely confined to Cameroon and neighboring countries in West Central Africa, where these viruses represent a small minority of HIV-1 strains. The group N is represented by a limited number of isolates from Cameroonian persons. The group M is further subdivided in 9 clades or subtypes (A to D, F to H, J and K).</text>
</comment>
<comment type="caution">
    <text evidence="33 34">Lacks conserved residue(s) required for the propagation of feature annotation.</text>
</comment>
<keyword evidence="29 33" id="KW-0899">Viral immunoevasion</keyword>
<dbReference type="FunFam" id="2.170.40.20:FF:000001">
    <property type="entry name" value="Envelope glycoprotein gp160"/>
    <property type="match status" value="1"/>
</dbReference>
<feature type="region of interest" description="CD4-binding loop" evidence="33">
    <location>
        <begin position="353"/>
        <end position="363"/>
    </location>
</feature>
<keyword evidence="16 33" id="KW-0732">Signal</keyword>
<evidence type="ECO:0000256" key="20">
    <source>
        <dbReference type="ARBA" id="ARBA00022879"/>
    </source>
</evidence>
<sequence>MRVKGIRRNYQPLWRWGIMLLGLLMICNATEKLWVTVYYGVPVWKEATTTLFCASDAKAYNTEAHNVWATHACVPTDPNPQEVVLENVTENFNMWKNNMAEQMHEDIISLWDQSLKPCVKLTPLCVTLHCTDLGNATNTMEKGEIKNCSFNYTTTIRDKVQKAYALFYKLDVVQMDEDNTSYRLISCNTSVITQACPKISFEPIPIHYCAPAGFAILKCNNKTFNGTGPCTNVSTVQCTHGIRPVVSTQLLLNGSLAEEEEVIRSENFTDNTKTIIVQLKEAVEINCTRPNNNTRKGIHIGPGSAFYTTGEIIGDIRQAHCNLSRAKWNDTLNQIVIKLREQFRNKTIVFNHSSGGDPEIVMHSFNCGGEFFYCNTTQLFNSTWNANDIRNVTRGSNRTTGGNDTLILPCRIKQIINMWQEVGKAMYAPPIRGQIRCSSNITGLLLTRDGGNNGNETNGTEIFRPGGGDMRNNWRSELYKYKVVKIEPLGVAPTKARRRVVQREKRAVTLGAMFLGFLGAAGSTMGAASMTLTVQARQLLSGIVQQQSNLLRAIEAQQHLLQLTVWGIKQLQARILAIERYLKDQQLLGIWGCSGKLICTTTVPWNASWSNKSQDEIWKNMTWMEWDREINNYTNLIYNLIEQSQTQQEKNEQELLELDKWASLWNWFDITNWLWYIKIFIMIVGGLVGLRIVFTVLSIVNRVRKGYSPLSFQTHLPAQRGPDRPEGIEEEGGERDRDRSGPLVDGFLAIFWVDLRSLFLFSYRHLRDLLLIVARIVELLGRRGWELLKYWWNLLQYWSQELKNSAVSLLNATAIAVAEGTDWVIEISQRAFRAVLNIPVRIRQGLERALL</sequence>
<keyword evidence="11 33" id="KW-0945">Host-virus interaction</keyword>
<evidence type="ECO:0000256" key="5">
    <source>
        <dbReference type="ARBA" id="ARBA00004578"/>
    </source>
</evidence>
<comment type="PTM">
    <text evidence="33">Highly glycosylated by host. The high number of glycan on the protein is reffered to as 'glycan shield' because it contributes to hide protein sequence from adaptive immune system.</text>
</comment>
<comment type="function">
    <text evidence="33">Transmembrane protein gp41: Acts as a class I viral fusion protein. Under the current model, the protein has at least 3 conformational states: pre-fusion native state, pre-hairpin intermediate state, and post-fusion hairpin state. During fusion of viral and target intracellular membranes, the coiled coil regions (heptad repeats) assume a trimer-of-hairpins structure, positioning the fusion peptide in close proximity to the C-terminal region of the ectodomain. The formation of this structure appears to drive apposition and subsequent fusion of viral and target cell membranes. Complete fusion occurs in host cell endosomes and is dynamin-dependent, however some lipid transfer might occur at the plasma membrane. The virus undergoes clathrin-dependent internalization long before endosomal fusion, thus minimizing the surface exposure of conserved viral epitopes during fusion and reducing the efficacy of inhibitors targeting these epitopes. Membranes fusion leads to delivery of the nucleocapsid into the cytoplasm.</text>
</comment>
<dbReference type="CDD" id="cd09909">
    <property type="entry name" value="HIV-1-like_HR1-HR2"/>
    <property type="match status" value="1"/>
</dbReference>
<dbReference type="EMBL" id="AY535472">
    <property type="protein sequence ID" value="AAS58815.1"/>
    <property type="molecule type" value="Genomic_RNA"/>
</dbReference>
<feature type="disulfide bond" evidence="33">
    <location>
        <begin position="593"/>
        <end position="599"/>
    </location>
</feature>
<evidence type="ECO:0000256" key="15">
    <source>
        <dbReference type="ARBA" id="ARBA00022703"/>
    </source>
</evidence>
<dbReference type="Pfam" id="PF00517">
    <property type="entry name" value="GP41"/>
    <property type="match status" value="1"/>
</dbReference>
<feature type="region of interest" description="Immunosuppression" evidence="33">
    <location>
        <begin position="569"/>
        <end position="587"/>
    </location>
</feature>
<dbReference type="SUPFAM" id="SSF58069">
    <property type="entry name" value="Virus ectodomain"/>
    <property type="match status" value="1"/>
</dbReference>
<dbReference type="GO" id="GO:0019031">
    <property type="term" value="C:viral envelope"/>
    <property type="evidence" value="ECO:0007669"/>
    <property type="project" value="UniProtKB-KW"/>
</dbReference>
<evidence type="ECO:0000256" key="7">
    <source>
        <dbReference type="ARBA" id="ARBA00022506"/>
    </source>
</evidence>
<dbReference type="FunFam" id="1.10.287.210:FF:000001">
    <property type="entry name" value="Envelope glycoprotein gp160"/>
    <property type="match status" value="1"/>
</dbReference>
<comment type="PTM">
    <text evidence="33">Specific enzymatic cleavages in vivo yield mature proteins. Envelope glycoproteins are synthesized as a inactive precursor that is heavily N-glycosylated and processed likely by host cell furin in the Golgi to yield the mature SU and TM proteins. The cleavage site between SU and TM requires the minimal sequence [KR]-X-[KR]-R. About 2 of the 9 disulfide bonds of gp41 are reduced by P4HB/PDI, following binding to CD4 receptor.</text>
</comment>
<feature type="chain" id="PRO_5042645707" description="Envelope glycoprotein gp160" evidence="33">
    <location>
        <begin position="32"/>
        <end position="851"/>
    </location>
</feature>
<evidence type="ECO:0000259" key="37">
    <source>
        <dbReference type="Pfam" id="PF00517"/>
    </source>
</evidence>
<evidence type="ECO:0000256" key="14">
    <source>
        <dbReference type="ARBA" id="ARBA00022692"/>
    </source>
</evidence>
<dbReference type="HAMAP" id="MF_04083">
    <property type="entry name" value="HIV_ENV"/>
    <property type="match status" value="1"/>
</dbReference>
<dbReference type="GO" id="GO:0019062">
    <property type="term" value="P:virion attachment to host cell"/>
    <property type="evidence" value="ECO:0007669"/>
    <property type="project" value="UniProtKB-UniRule"/>
</dbReference>
<comment type="PTM">
    <text evidence="33">Palmitoylation of the transmembrane protein and of Env polyprotein (prior to its proteolytic cleavage) is essential for their association with host cell membrane lipid rafts. Palmitoylation is therefore required for envelope trafficking to classical lipid rafts, but not for viral replication.</text>
</comment>
<evidence type="ECO:0000256" key="22">
    <source>
        <dbReference type="ARBA" id="ARBA00022989"/>
    </source>
</evidence>
<name>Q6QLH3_HV1</name>
<keyword evidence="17 33" id="KW-1161">Viral attachment to host cell</keyword>
<dbReference type="GO" id="GO:1903908">
    <property type="term" value="P:positive regulation of plasma membrane raft polarization"/>
    <property type="evidence" value="ECO:0007669"/>
    <property type="project" value="UniProtKB-UniRule"/>
</dbReference>
<feature type="disulfide bond" evidence="33">
    <location>
        <begin position="209"/>
        <end position="238"/>
    </location>
</feature>
<evidence type="ECO:0000313" key="38">
    <source>
        <dbReference type="EMBL" id="AAS58811.1"/>
    </source>
</evidence>
<feature type="chain" id="PRO_5042645709" description="Transmembrane protein gp41" evidence="33">
    <location>
        <begin position="507"/>
        <end position="851"/>
    </location>
</feature>
<proteinExistence type="inferred from homology"/>
<evidence type="ECO:0000256" key="35">
    <source>
        <dbReference type="SAM" id="MobiDB-lite"/>
    </source>
</evidence>
<comment type="function">
    <text evidence="33">Surface protein gp120: Attaches the virus to the host lymphoid cell by binding to the primary receptor CD4. This interaction induces a structural rearrangement creating a high affinity binding site for a chemokine coreceptor like CXCR4 and/or CCR5. Acts as a ligand for CD209/DC-SIGN and CLEC4M/DC-SIGNR, which are respectively found on dendritic cells (DCs), and on endothelial cells of liver sinusoids and lymph node sinuses. These interactions allow capture of viral particles at mucosal surfaces by these cells and subsequent transmission to permissive cells. HIV subverts the migration properties of dendritic cells to gain access to CD4+ T-cells in lymph nodes. Virus transmission to permissive T-cells occurs either in trans (without DCs infection, through viral capture and transmission), or in cis (following DCs productive infection, through the usual CD4-gp120 interaction), thereby inducing a robust infection. In trans infection, bound virions remain infectious over days and it is proposed that they are not degraded, but protected in non-lysosomal acidic organelles within the DCs close to the cell membrane thus contributing to the viral infectious potential during DCs' migration from the periphery to the lymphoid tissues. On arrival at lymphoid tissues, intact virions recycle back to DCs' cell surface allowing virus transmission to CD4+ T-cells.</text>
</comment>
<organismHost>
    <name type="scientific">Homo sapiens</name>
    <name type="common">Human</name>
    <dbReference type="NCBI Taxonomy" id="9606"/>
</organismHost>
<evidence type="ECO:0000256" key="28">
    <source>
        <dbReference type="ARBA" id="ARBA00023180"/>
    </source>
</evidence>
<evidence type="ECO:0000256" key="31">
    <source>
        <dbReference type="ARBA" id="ARBA00023296"/>
    </source>
</evidence>
<dbReference type="InterPro" id="IPR000777">
    <property type="entry name" value="HIV1_Gp120"/>
</dbReference>
<dbReference type="GO" id="GO:0019082">
    <property type="term" value="P:viral protein processing"/>
    <property type="evidence" value="ECO:0007669"/>
    <property type="project" value="UniProtKB-UniRule"/>
</dbReference>
<evidence type="ECO:0000256" key="19">
    <source>
        <dbReference type="ARBA" id="ARBA00022870"/>
    </source>
</evidence>
<keyword evidence="27 33" id="KW-1015">Disulfide bond</keyword>
<feature type="coiled-coil region" evidence="33">
    <location>
        <begin position="628"/>
        <end position="662"/>
    </location>
</feature>
<keyword evidence="22 33" id="KW-1133">Transmembrane helix</keyword>
<evidence type="ECO:0000256" key="10">
    <source>
        <dbReference type="ARBA" id="ARBA00022570"/>
    </source>
</evidence>
<feature type="domain" description="Retroviral envelope protein GP41-like" evidence="37">
    <location>
        <begin position="525"/>
        <end position="714"/>
    </location>
</feature>
<dbReference type="Gene3D" id="1.20.5.490">
    <property type="entry name" value="Single helix bin"/>
    <property type="match status" value="1"/>
</dbReference>
<keyword evidence="10 33" id="KW-1165">Clathrin-mediated endocytosis of virus by host</keyword>
<evidence type="ECO:0000256" key="18">
    <source>
        <dbReference type="ARBA" id="ARBA00022844"/>
    </source>
</evidence>
<evidence type="ECO:0000256" key="34">
    <source>
        <dbReference type="RuleBase" id="RU363095"/>
    </source>
</evidence>
<evidence type="ECO:0000256" key="4">
    <source>
        <dbReference type="ARBA" id="ARBA00004563"/>
    </source>
</evidence>
<evidence type="ECO:0000256" key="33">
    <source>
        <dbReference type="HAMAP-Rule" id="MF_04083"/>
    </source>
</evidence>
<dbReference type="InterPro" id="IPR037527">
    <property type="entry name" value="Gp160"/>
</dbReference>
<dbReference type="Gene3D" id="2.170.40.20">
    <property type="entry name" value="Human immunodeficiency virus 1, Gp160, envelope glycoprotein"/>
    <property type="match status" value="2"/>
</dbReference>
<keyword evidence="13 33" id="KW-0165">Cleavage on pair of basic residues</keyword>
<evidence type="ECO:0000256" key="9">
    <source>
        <dbReference type="ARBA" id="ARBA00022511"/>
    </source>
</evidence>
<comment type="subunit">
    <text evidence="33">The mature envelope protein (Env) consists of a homotrimer of non-covalently associated gp120-gp41 heterodimers. The resulting complex protrudes from the virus surface as a spike. There seems to be as few as 10 spikes on the average virion. Surface protein gp120 interacts with host CD4, CCR5 and CXCR4. Gp120 also interacts with the C-type lectins CD209/DC-SIGN and CLEC4M/DC-SIGNR (collectively referred to as DC-SIGN(R)). Gp120 and gp41 interact with GalCer. Gp120 interacts with host ITGA4/ITGB7 complex; on CD4+ T-cells, this interaction results in rapid activation of integrin ITGAL/LFA-1, which facilitates efficient cell-to-cell spreading of HIV-1. Gp120 interacts with cell-associated heparan sulfate; this interaction increases virus infectivity on permissive cells and may be involved in infection of CD4- cells.</text>
</comment>
<keyword evidence="18 33" id="KW-0946">Virion</keyword>
<keyword evidence="12 33" id="KW-1162">Viral penetration into host cytoplasm</keyword>
<dbReference type="FunFam" id="1.20.5.490:FF:000001">
    <property type="entry name" value="Envelope glycoprotein gp160"/>
    <property type="match status" value="1"/>
</dbReference>
<keyword evidence="15 33" id="KW-0053">Apoptosis</keyword>
<evidence type="ECO:0000256" key="29">
    <source>
        <dbReference type="ARBA" id="ARBA00023280"/>
    </source>
</evidence>
<reference evidence="38" key="1">
    <citation type="journal article" date="2004" name="J. Virol.">
        <title>Evolutionary dynamics of the glycan shield of the human immunodeficiency virus envelope during natural infection and implications for exposure of the 2G12 epitope.</title>
        <authorList>
            <person name="Dacheux L."/>
            <person name="Moreau A."/>
            <person name="Ataman-Onal Y."/>
            <person name="Biron F."/>
            <person name="Verrier B."/>
            <person name="Barin F."/>
        </authorList>
    </citation>
    <scope>NUCLEOTIDE SEQUENCE</scope>
    <source>
        <strain evidence="38">159</strain>
    </source>
</reference>
<evidence type="ECO:0000256" key="27">
    <source>
        <dbReference type="ARBA" id="ARBA00023157"/>
    </source>
</evidence>
<evidence type="ECO:0000256" key="16">
    <source>
        <dbReference type="ARBA" id="ARBA00022729"/>
    </source>
</evidence>
<keyword evidence="25 33" id="KW-0472">Membrane</keyword>
<keyword evidence="7 33" id="KW-1168">Fusion of virus membrane with host membrane</keyword>
<comment type="similarity">
    <text evidence="33">Belongs to the HIV-1 env protein family.</text>
</comment>
<evidence type="ECO:0000256" key="26">
    <source>
        <dbReference type="ARBA" id="ARBA00023139"/>
    </source>
</evidence>
<comment type="subcellular location">
    <molecule>Transmembrane protein gp41</molecule>
    <subcellularLocation>
        <location evidence="33">Virion membrane</location>
        <topology evidence="33">Single-pass type I membrane protein</topology>
    </subcellularLocation>
    <subcellularLocation>
        <location evidence="33">Host cell membrane</location>
        <topology evidence="33">Single-pass type I membrane protein</topology>
    </subcellularLocation>
    <subcellularLocation>
        <location evidence="33">Host endosome membrane</location>
        <topology evidence="33">Single-pass type I membrane protein</topology>
    </subcellularLocation>
    <text evidence="33">It is probably concentrated at the site of budding and incorporated into the virions possibly by contacts between the cytoplasmic tail of Env and the N-terminus of Gag.</text>
</comment>
<dbReference type="Gene3D" id="1.10.287.210">
    <property type="match status" value="1"/>
</dbReference>
<feature type="disulfide bond" evidence="33">
    <location>
        <begin position="219"/>
        <end position="230"/>
    </location>
</feature>
<comment type="subcellular location">
    <molecule>Surface protein gp120</molecule>
    <subcellularLocation>
        <location evidence="33">Virion membrane</location>
        <topology evidence="33">Peripheral membrane protein</topology>
    </subcellularLocation>
    <subcellularLocation>
        <location evidence="33">Host cell membrane</location>
        <topology evidence="33">Peripheral membrane protein</topology>
    </subcellularLocation>
    <subcellularLocation>
        <location evidence="33">Host endosome membrane</location>
        <topology evidence="33">Single-pass type I membrane protein</topology>
    </subcellularLocation>
    <text evidence="33">The surface protein is not anchored to the viral envelope, but associates with the extravirion surface through its binding to TM. It is probably concentrated at the site of budding and incorporated into the virions possibly by contacts between the cytoplasmic tail of Env and the N-terminus of Gag.</text>
</comment>
<comment type="subcellular location">
    <subcellularLocation>
        <location evidence="3">Host cell membrane</location>
        <topology evidence="3">Peripheral membrane protein</topology>
    </subcellularLocation>
    <subcellularLocation>
        <location evidence="1">Host cell membrane</location>
        <topology evidence="1">Single-pass type I membrane protein</topology>
    </subcellularLocation>
    <subcellularLocation>
        <location evidence="2">Host endosome membrane</location>
        <topology evidence="2">Peripheral membrane protein</topology>
    </subcellularLocation>
    <subcellularLocation>
        <location evidence="5">Host endosome membrane</location>
        <topology evidence="5">Single-pass type I membrane protein</topology>
    </subcellularLocation>
    <subcellularLocation>
        <location evidence="6">Virion membrane</location>
        <topology evidence="6">Peripheral membrane protein</topology>
    </subcellularLocation>
    <subcellularLocation>
        <location evidence="4">Virion membrane</location>
        <topology evidence="4">Single-pass type I membrane protein</topology>
    </subcellularLocation>
</comment>
<feature type="region of interest" description="MPER; binding to GalCer" evidence="33">
    <location>
        <begin position="657"/>
        <end position="678"/>
    </location>
</feature>
<dbReference type="SUPFAM" id="SSF56502">
    <property type="entry name" value="gp120 core"/>
    <property type="match status" value="2"/>
</dbReference>
<dbReference type="GO" id="GO:0055036">
    <property type="term" value="C:virion membrane"/>
    <property type="evidence" value="ECO:0007669"/>
    <property type="project" value="UniProtKB-SubCell"/>
</dbReference>
<evidence type="ECO:0000256" key="8">
    <source>
        <dbReference type="ARBA" id="ARBA00022510"/>
    </source>
</evidence>
<dbReference type="EMBL" id="AY535468">
    <property type="protein sequence ID" value="AAS58811.1"/>
    <property type="molecule type" value="Genomic_RNA"/>
</dbReference>
<dbReference type="GO" id="GO:0075512">
    <property type="term" value="P:clathrin-dependent endocytosis of virus by host cell"/>
    <property type="evidence" value="ECO:0007669"/>
    <property type="project" value="UniProtKB-UniRule"/>
</dbReference>
<dbReference type="GO" id="GO:0019064">
    <property type="term" value="P:fusion of virus membrane with host plasma membrane"/>
    <property type="evidence" value="ECO:0007669"/>
    <property type="project" value="UniProtKB-UniRule"/>
</dbReference>
<keyword evidence="8 33" id="KW-1170">Fusion of virus membrane with host endosomal membrane</keyword>
<evidence type="ECO:0000256" key="25">
    <source>
        <dbReference type="ARBA" id="ARBA00023136"/>
    </source>
</evidence>
<dbReference type="InterPro" id="IPR000328">
    <property type="entry name" value="GP41-like"/>
</dbReference>